<evidence type="ECO:0000313" key="1">
    <source>
        <dbReference type="EMBL" id="QIK39430.1"/>
    </source>
</evidence>
<evidence type="ECO:0000313" key="2">
    <source>
        <dbReference type="Proteomes" id="UP000500791"/>
    </source>
</evidence>
<dbReference type="SUPFAM" id="SSF53448">
    <property type="entry name" value="Nucleotide-diphospho-sugar transferases"/>
    <property type="match status" value="1"/>
</dbReference>
<sequence>MRVLAILCVKDEAAVLTEWLAHHRKIGVTDVLAFSNDCTDGTDAMLDRFEAMGLLTHMRGRSGQRGPQWRALREAAEHPLMRVADWVICLDVDEFINVRAGGLPDLVAQVPQADCIALTWRMFGSSGLTRYEDAPVTQRFTRCAPDPLNWPWRCAMIKTLWRRGSHARPGVHRPLDPVGTPVWVDSNGTRLPERFAQRGVFTNYLAPSYDLVQLNHYALGDAESFVVKSARGRANREGSPVDAGYWVERNFNQVTDTSLQVECADLMTDAQIARLHDAGVAWRHSRFAELMREDAWRDLYTRVVMAGESRAWSAEDAHRIIALARGNTSGEGL</sequence>
<dbReference type="EMBL" id="CP049811">
    <property type="protein sequence ID" value="QIK39430.1"/>
    <property type="molecule type" value="Genomic_DNA"/>
</dbReference>
<gene>
    <name evidence="1" type="ORF">G8E03_00860</name>
</gene>
<dbReference type="Proteomes" id="UP000500791">
    <property type="component" value="Chromosome"/>
</dbReference>
<name>A0A6G7VHQ8_9RHOB</name>
<dbReference type="KEGG" id="mon:G8E03_00860"/>
<dbReference type="Pfam" id="PF13704">
    <property type="entry name" value="Glyco_tranf_2_4"/>
    <property type="match status" value="1"/>
</dbReference>
<proteinExistence type="predicted"/>
<protein>
    <submittedName>
        <fullName evidence="1">Glycosyltransferase family 2 protein</fullName>
    </submittedName>
</protein>
<dbReference type="InterPro" id="IPR029044">
    <property type="entry name" value="Nucleotide-diphossugar_trans"/>
</dbReference>
<dbReference type="GO" id="GO:0016740">
    <property type="term" value="F:transferase activity"/>
    <property type="evidence" value="ECO:0007669"/>
    <property type="project" value="UniProtKB-KW"/>
</dbReference>
<keyword evidence="1" id="KW-0808">Transferase</keyword>
<dbReference type="RefSeq" id="WP_166187554.1">
    <property type="nucleotide sequence ID" value="NZ_CP049811.1"/>
</dbReference>
<reference evidence="1 2" key="1">
    <citation type="submission" date="2020-03" db="EMBL/GenBank/DDBJ databases">
        <title>Complete genome sequence of Monaibacterium sp. ALG8 with diverse plasmids.</title>
        <authorList>
            <person name="Sun C."/>
        </authorList>
    </citation>
    <scope>NUCLEOTIDE SEQUENCE [LARGE SCALE GENOMIC DNA]</scope>
    <source>
        <strain evidence="1 2">ALG8</strain>
    </source>
</reference>
<organism evidence="1 2">
    <name type="scientific">Pontivivens nitratireducens</name>
    <dbReference type="NCBI Taxonomy" id="2758038"/>
    <lineage>
        <taxon>Bacteria</taxon>
        <taxon>Pseudomonadati</taxon>
        <taxon>Pseudomonadota</taxon>
        <taxon>Alphaproteobacteria</taxon>
        <taxon>Rhodobacterales</taxon>
        <taxon>Paracoccaceae</taxon>
        <taxon>Pontivivens</taxon>
    </lineage>
</organism>
<keyword evidence="2" id="KW-1185">Reference proteome</keyword>
<accession>A0A6G7VHQ8</accession>
<dbReference type="AlphaFoldDB" id="A0A6G7VHQ8"/>